<evidence type="ECO:0000313" key="1">
    <source>
        <dbReference type="EMBL" id="KGR76860.1"/>
    </source>
</evidence>
<dbReference type="OrthoDB" id="2739618at2"/>
<gene>
    <name evidence="1" type="ORF">CD33_05325</name>
</gene>
<accession>A0A0A3I036</accession>
<protein>
    <submittedName>
        <fullName evidence="1">Uncharacterized protein</fullName>
    </submittedName>
</protein>
<evidence type="ECO:0000313" key="2">
    <source>
        <dbReference type="Proteomes" id="UP000030408"/>
    </source>
</evidence>
<dbReference type="Proteomes" id="UP000030408">
    <property type="component" value="Unassembled WGS sequence"/>
</dbReference>
<reference evidence="1 2" key="1">
    <citation type="submission" date="2014-02" db="EMBL/GenBank/DDBJ databases">
        <title>Draft genome sequence of Lysinibacillus sinduriensis JCM 15800.</title>
        <authorList>
            <person name="Zhang F."/>
            <person name="Wang G."/>
            <person name="Zhang L."/>
        </authorList>
    </citation>
    <scope>NUCLEOTIDE SEQUENCE [LARGE SCALE GENOMIC DNA]</scope>
    <source>
        <strain evidence="1 2">JCM 15800</strain>
    </source>
</reference>
<dbReference type="AlphaFoldDB" id="A0A0A3I036"/>
<dbReference type="RefSeq" id="WP_036198766.1">
    <property type="nucleotide sequence ID" value="NZ_AVCY01000013.1"/>
</dbReference>
<organism evidence="1 2">
    <name type="scientific">Ureibacillus sinduriensis BLB-1 = JCM 15800</name>
    <dbReference type="NCBI Taxonomy" id="1384057"/>
    <lineage>
        <taxon>Bacteria</taxon>
        <taxon>Bacillati</taxon>
        <taxon>Bacillota</taxon>
        <taxon>Bacilli</taxon>
        <taxon>Bacillales</taxon>
        <taxon>Caryophanaceae</taxon>
        <taxon>Ureibacillus</taxon>
    </lineage>
</organism>
<sequence>MQNSQLLESDTMIKSETNYLEFINKFTNFISQYFLTCKYSKLSFQQEPHIEEKLSHSLLLIEKLHMYLIYRSFAYKKYISIDNIHPFQSFQANINYQLFKRLKSLINEYKFQNEDTQIMCQSLISQIMTYYPQNSIKSISMTPLSPPWQPHQ</sequence>
<dbReference type="eggNOG" id="ENOG502ZNFI">
    <property type="taxonomic scope" value="Bacteria"/>
</dbReference>
<dbReference type="EMBL" id="JPVO01000043">
    <property type="protein sequence ID" value="KGR76860.1"/>
    <property type="molecule type" value="Genomic_DNA"/>
</dbReference>
<comment type="caution">
    <text evidence="1">The sequence shown here is derived from an EMBL/GenBank/DDBJ whole genome shotgun (WGS) entry which is preliminary data.</text>
</comment>
<dbReference type="STRING" id="1384057.CD33_05325"/>
<name>A0A0A3I036_9BACL</name>
<keyword evidence="2" id="KW-1185">Reference proteome</keyword>
<proteinExistence type="predicted"/>